<protein>
    <recommendedName>
        <fullName evidence="4">Transmembrane protein</fullName>
    </recommendedName>
</protein>
<gene>
    <name evidence="2" type="ORF">SO802_022889</name>
</gene>
<evidence type="ECO:0000313" key="2">
    <source>
        <dbReference type="EMBL" id="KAK9993186.1"/>
    </source>
</evidence>
<comment type="caution">
    <text evidence="2">The sequence shown here is derived from an EMBL/GenBank/DDBJ whole genome shotgun (WGS) entry which is preliminary data.</text>
</comment>
<feature type="transmembrane region" description="Helical" evidence="1">
    <location>
        <begin position="20"/>
        <end position="38"/>
    </location>
</feature>
<dbReference type="EMBL" id="JAZDWU010000008">
    <property type="protein sequence ID" value="KAK9993186.1"/>
    <property type="molecule type" value="Genomic_DNA"/>
</dbReference>
<sequence length="186" mass="21701">MERILSPPNPYSDPCFHGLQTLVLHHLLLNVLFLFLFLFSSSMGFPLRFYVFSINSSFVSSFDLESHVWSNLQTLKPPGVSFSFLISCKDRLVLAGIVWWRQVQVEESNPIAFHLLISFTKSLAYVPQFRCIAFFEVVVEMLKLKPMFGDSSFPFLYLISAYLFRLVNLQCIWKPHKDILKLYDQF</sequence>
<proteinExistence type="predicted"/>
<organism evidence="2 3">
    <name type="scientific">Lithocarpus litseifolius</name>
    <dbReference type="NCBI Taxonomy" id="425828"/>
    <lineage>
        <taxon>Eukaryota</taxon>
        <taxon>Viridiplantae</taxon>
        <taxon>Streptophyta</taxon>
        <taxon>Embryophyta</taxon>
        <taxon>Tracheophyta</taxon>
        <taxon>Spermatophyta</taxon>
        <taxon>Magnoliopsida</taxon>
        <taxon>eudicotyledons</taxon>
        <taxon>Gunneridae</taxon>
        <taxon>Pentapetalae</taxon>
        <taxon>rosids</taxon>
        <taxon>fabids</taxon>
        <taxon>Fagales</taxon>
        <taxon>Fagaceae</taxon>
        <taxon>Lithocarpus</taxon>
    </lineage>
</organism>
<evidence type="ECO:0000313" key="3">
    <source>
        <dbReference type="Proteomes" id="UP001459277"/>
    </source>
</evidence>
<dbReference type="Proteomes" id="UP001459277">
    <property type="component" value="Unassembled WGS sequence"/>
</dbReference>
<reference evidence="2 3" key="1">
    <citation type="submission" date="2024-01" db="EMBL/GenBank/DDBJ databases">
        <title>A telomere-to-telomere, gap-free genome of sweet tea (Lithocarpus litseifolius).</title>
        <authorList>
            <person name="Zhou J."/>
        </authorList>
    </citation>
    <scope>NUCLEOTIDE SEQUENCE [LARGE SCALE GENOMIC DNA]</scope>
    <source>
        <strain evidence="2">Zhou-2022a</strain>
        <tissue evidence="2">Leaf</tissue>
    </source>
</reference>
<keyword evidence="1" id="KW-0812">Transmembrane</keyword>
<name>A0AAW2C4P6_9ROSI</name>
<keyword evidence="1" id="KW-1133">Transmembrane helix</keyword>
<keyword evidence="3" id="KW-1185">Reference proteome</keyword>
<evidence type="ECO:0000256" key="1">
    <source>
        <dbReference type="SAM" id="Phobius"/>
    </source>
</evidence>
<accession>A0AAW2C4P6</accession>
<evidence type="ECO:0008006" key="4">
    <source>
        <dbReference type="Google" id="ProtNLM"/>
    </source>
</evidence>
<keyword evidence="1" id="KW-0472">Membrane</keyword>
<dbReference type="AlphaFoldDB" id="A0AAW2C4P6"/>